<protein>
    <submittedName>
        <fullName evidence="2">Uncharacterized protein</fullName>
    </submittedName>
</protein>
<dbReference type="RefSeq" id="WP_238205651.1">
    <property type="nucleotide sequence ID" value="NZ_JBHTND010000021.1"/>
</dbReference>
<accession>A0ABW3X0M7</accession>
<organism evidence="2 3">
    <name type="scientific">Methylobacterium marchantiae</name>
    <dbReference type="NCBI Taxonomy" id="600331"/>
    <lineage>
        <taxon>Bacteria</taxon>
        <taxon>Pseudomonadati</taxon>
        <taxon>Pseudomonadota</taxon>
        <taxon>Alphaproteobacteria</taxon>
        <taxon>Hyphomicrobiales</taxon>
        <taxon>Methylobacteriaceae</taxon>
        <taxon>Methylobacterium</taxon>
    </lineage>
</organism>
<evidence type="ECO:0000313" key="3">
    <source>
        <dbReference type="Proteomes" id="UP001597176"/>
    </source>
</evidence>
<reference evidence="3" key="1">
    <citation type="journal article" date="2019" name="Int. J. Syst. Evol. Microbiol.">
        <title>The Global Catalogue of Microorganisms (GCM) 10K type strain sequencing project: providing services to taxonomists for standard genome sequencing and annotation.</title>
        <authorList>
            <consortium name="The Broad Institute Genomics Platform"/>
            <consortium name="The Broad Institute Genome Sequencing Center for Infectious Disease"/>
            <person name="Wu L."/>
            <person name="Ma J."/>
        </authorList>
    </citation>
    <scope>NUCLEOTIDE SEQUENCE [LARGE SCALE GENOMIC DNA]</scope>
    <source>
        <strain evidence="3">CCUG 56108</strain>
    </source>
</reference>
<gene>
    <name evidence="2" type="ORF">ACFQ4G_15295</name>
</gene>
<keyword evidence="1" id="KW-0732">Signal</keyword>
<dbReference type="Proteomes" id="UP001597176">
    <property type="component" value="Unassembled WGS sequence"/>
</dbReference>
<proteinExistence type="predicted"/>
<keyword evidence="3" id="KW-1185">Reference proteome</keyword>
<dbReference type="PROSITE" id="PS51257">
    <property type="entry name" value="PROKAR_LIPOPROTEIN"/>
    <property type="match status" value="1"/>
</dbReference>
<evidence type="ECO:0000256" key="1">
    <source>
        <dbReference type="SAM" id="SignalP"/>
    </source>
</evidence>
<name>A0ABW3X0M7_9HYPH</name>
<dbReference type="EMBL" id="JBHTND010000021">
    <property type="protein sequence ID" value="MFD1302937.1"/>
    <property type="molecule type" value="Genomic_DNA"/>
</dbReference>
<evidence type="ECO:0000313" key="2">
    <source>
        <dbReference type="EMBL" id="MFD1302937.1"/>
    </source>
</evidence>
<feature type="chain" id="PRO_5046558310" evidence="1">
    <location>
        <begin position="21"/>
        <end position="137"/>
    </location>
</feature>
<sequence>MPVRQARPPAFLAGALMASAAASLGVVSCGHAAAAQEASAASGDLDFLERRWHKCVRQAFSGQPAGMATHAAQKAALAECKPLENEYVSAMLVAQAAEAEARRRGKQSIGAKARGWASSLLSYVVEPVSSWIDAWRK</sequence>
<feature type="signal peptide" evidence="1">
    <location>
        <begin position="1"/>
        <end position="20"/>
    </location>
</feature>
<comment type="caution">
    <text evidence="2">The sequence shown here is derived from an EMBL/GenBank/DDBJ whole genome shotgun (WGS) entry which is preliminary data.</text>
</comment>